<dbReference type="Proteomes" id="UP000006791">
    <property type="component" value="Chromosome 1"/>
</dbReference>
<evidence type="ECO:0000313" key="2">
    <source>
        <dbReference type="Proteomes" id="UP000006791"/>
    </source>
</evidence>
<dbReference type="OrthoDB" id="9874306at2"/>
<dbReference type="STRING" id="981222.Cabther_A1109"/>
<sequence length="64" mass="6672">MGQYVREPYEGYLGGAFHNYAESFADLISSLVEALGALLKTLAEGAIALISTLMQPQPAAGPSA</sequence>
<dbReference type="EMBL" id="CP002514">
    <property type="protein sequence ID" value="AEP11863.1"/>
    <property type="molecule type" value="Genomic_DNA"/>
</dbReference>
<dbReference type="HOGENOM" id="CLU_2859572_0_0_0"/>
<accession>G2LIG5</accession>
<reference evidence="1 2" key="1">
    <citation type="journal article" date="2012" name="Environ. Microbiol.">
        <title>Complete genome of Candidatus Chloracidobacterium thermophilum, a chlorophyll-based photoheterotroph belonging to the phylum Acidobacteria.</title>
        <authorList>
            <person name="Garcia Costas A.M."/>
            <person name="Liu Z."/>
            <person name="Tomsho L.P."/>
            <person name="Schuster S.C."/>
            <person name="Ward D.M."/>
            <person name="Bryant D.A."/>
        </authorList>
    </citation>
    <scope>NUCLEOTIDE SEQUENCE [LARGE SCALE GENOMIC DNA]</scope>
    <source>
        <strain evidence="1 2">B</strain>
    </source>
</reference>
<name>G2LIG5_CHLTF</name>
<protein>
    <submittedName>
        <fullName evidence="1">Uncharacterized protein</fullName>
    </submittedName>
</protein>
<gene>
    <name evidence="1" type="ordered locus">Cabther_A1109</name>
</gene>
<keyword evidence="2" id="KW-1185">Reference proteome</keyword>
<evidence type="ECO:0000313" key="1">
    <source>
        <dbReference type="EMBL" id="AEP11863.1"/>
    </source>
</evidence>
<dbReference type="RefSeq" id="WP_014099601.1">
    <property type="nucleotide sequence ID" value="NC_016024.1"/>
</dbReference>
<organism evidence="1 2">
    <name type="scientific">Chloracidobacterium thermophilum (strain B)</name>
    <dbReference type="NCBI Taxonomy" id="981222"/>
    <lineage>
        <taxon>Bacteria</taxon>
        <taxon>Pseudomonadati</taxon>
        <taxon>Acidobacteriota</taxon>
        <taxon>Terriglobia</taxon>
        <taxon>Terriglobales</taxon>
        <taxon>Acidobacteriaceae</taxon>
        <taxon>Chloracidobacterium</taxon>
    </lineage>
</organism>
<proteinExistence type="predicted"/>
<dbReference type="KEGG" id="ctm:Cabther_A1109"/>
<dbReference type="AlphaFoldDB" id="G2LIG5"/>